<feature type="signal peptide" evidence="1">
    <location>
        <begin position="1"/>
        <end position="22"/>
    </location>
</feature>
<protein>
    <submittedName>
        <fullName evidence="2">Uncharacterized protein</fullName>
    </submittedName>
</protein>
<gene>
    <name evidence="2" type="ORF">LIN78_09645</name>
</gene>
<proteinExistence type="predicted"/>
<sequence length="119" mass="12966">MSTKFALIAATIVSALSSSAMAADAAAVKEFRDSFYNRCMSDNVFKDIENLMAGINASYDEQAACTCLADRTAKVPGIVDALEESDQDSKKARWATLKIYEMTFTCSTEVAKKAEKSLR</sequence>
<reference evidence="2" key="1">
    <citation type="submission" date="2021-10" db="EMBL/GenBank/DDBJ databases">
        <title>The complete genome sequence of Leeia sp. TBRC 13508.</title>
        <authorList>
            <person name="Charoenyingcharoen P."/>
            <person name="Yukphan P."/>
        </authorList>
    </citation>
    <scope>NUCLEOTIDE SEQUENCE</scope>
    <source>
        <strain evidence="2">TBRC 13508</strain>
    </source>
</reference>
<comment type="caution">
    <text evidence="2">The sequence shown here is derived from an EMBL/GenBank/DDBJ whole genome shotgun (WGS) entry which is preliminary data.</text>
</comment>
<feature type="chain" id="PRO_5047528074" evidence="1">
    <location>
        <begin position="23"/>
        <end position="119"/>
    </location>
</feature>
<evidence type="ECO:0000313" key="3">
    <source>
        <dbReference type="Proteomes" id="UP001165395"/>
    </source>
</evidence>
<evidence type="ECO:0000313" key="2">
    <source>
        <dbReference type="EMBL" id="MCB6183808.1"/>
    </source>
</evidence>
<keyword evidence="3" id="KW-1185">Reference proteome</keyword>
<keyword evidence="1" id="KW-0732">Signal</keyword>
<accession>A0ABS8D703</accession>
<evidence type="ECO:0000256" key="1">
    <source>
        <dbReference type="SAM" id="SignalP"/>
    </source>
</evidence>
<dbReference type="EMBL" id="JAJBZT010000004">
    <property type="protein sequence ID" value="MCB6183808.1"/>
    <property type="molecule type" value="Genomic_DNA"/>
</dbReference>
<name>A0ABS8D703_9NEIS</name>
<dbReference type="Proteomes" id="UP001165395">
    <property type="component" value="Unassembled WGS sequence"/>
</dbReference>
<dbReference type="RefSeq" id="WP_227180578.1">
    <property type="nucleotide sequence ID" value="NZ_JAJBZT010000004.1"/>
</dbReference>
<organism evidence="2 3">
    <name type="scientific">Leeia speluncae</name>
    <dbReference type="NCBI Taxonomy" id="2884804"/>
    <lineage>
        <taxon>Bacteria</taxon>
        <taxon>Pseudomonadati</taxon>
        <taxon>Pseudomonadota</taxon>
        <taxon>Betaproteobacteria</taxon>
        <taxon>Neisseriales</taxon>
        <taxon>Leeiaceae</taxon>
        <taxon>Leeia</taxon>
    </lineage>
</organism>